<dbReference type="InterPro" id="IPR017927">
    <property type="entry name" value="FAD-bd_FR_type"/>
</dbReference>
<reference evidence="3" key="2">
    <citation type="submission" date="2021-08" db="EMBL/GenBank/DDBJ databases">
        <authorList>
            <person name="Tani A."/>
            <person name="Ola A."/>
            <person name="Ogura Y."/>
            <person name="Katsura K."/>
            <person name="Hayashi T."/>
        </authorList>
    </citation>
    <scope>NUCLEOTIDE SEQUENCE</scope>
    <source>
        <strain evidence="3">NBRC 15686</strain>
    </source>
</reference>
<dbReference type="Pfam" id="PF00175">
    <property type="entry name" value="NAD_binding_1"/>
    <property type="match status" value="1"/>
</dbReference>
<dbReference type="CDD" id="cd06187">
    <property type="entry name" value="O2ase_reductase_like"/>
    <property type="match status" value="1"/>
</dbReference>
<feature type="domain" description="FAD-binding FR-type" evidence="2">
    <location>
        <begin position="101"/>
        <end position="199"/>
    </location>
</feature>
<accession>A0ABQ4UIB8</accession>
<dbReference type="PANTHER" id="PTHR47354">
    <property type="entry name" value="NADH OXIDOREDUCTASE HCR"/>
    <property type="match status" value="1"/>
</dbReference>
<dbReference type="InterPro" id="IPR017938">
    <property type="entry name" value="Riboflavin_synthase-like_b-brl"/>
</dbReference>
<organism evidence="3 4">
    <name type="scientific">Methylorubrum aminovorans</name>
    <dbReference type="NCBI Taxonomy" id="269069"/>
    <lineage>
        <taxon>Bacteria</taxon>
        <taxon>Pseudomonadati</taxon>
        <taxon>Pseudomonadota</taxon>
        <taxon>Alphaproteobacteria</taxon>
        <taxon>Hyphomicrobiales</taxon>
        <taxon>Methylobacteriaceae</taxon>
        <taxon>Methylorubrum</taxon>
    </lineage>
</organism>
<dbReference type="PROSITE" id="PS00197">
    <property type="entry name" value="2FE2S_FER_1"/>
    <property type="match status" value="1"/>
</dbReference>
<evidence type="ECO:0000313" key="3">
    <source>
        <dbReference type="EMBL" id="GJE66872.1"/>
    </source>
</evidence>
<dbReference type="InterPro" id="IPR039261">
    <property type="entry name" value="FNR_nucleotide-bd"/>
</dbReference>
<sequence>MASSFNVTVEPYGDTLSVRHRQTILDAALAAGIDYPHACRTGTCGACKARLVSGTVDHRAYDPSTLTAAEKEDGLILPCRASPTSDCEVMCLEPEEDAPPIRSAYGTIDAVERVASDIAILKIRTDGAPLQFLAGQFARLEIPGLPKRDYSFANVPGGSVLEFHVRAMPNGQLSRHLVHEAKAGDRLLVRGPMGSAYWRPKHAGRMLMIAAGTGLAPICSILETALKNGCGHPIDVFVGARDEEGLYKDERLREVSASHPNVNYFPVLSRPSQPTTRRTGRLQHILAEILPDCPDAKAYVCGPPRMIDDCRPALAAKGVAAENCHVDAFVTEYDQVTV</sequence>
<evidence type="ECO:0000259" key="1">
    <source>
        <dbReference type="PROSITE" id="PS51085"/>
    </source>
</evidence>
<dbReference type="Gene3D" id="3.10.20.30">
    <property type="match status" value="1"/>
</dbReference>
<dbReference type="SUPFAM" id="SSF52343">
    <property type="entry name" value="Ferredoxin reductase-like, C-terminal NADP-linked domain"/>
    <property type="match status" value="1"/>
</dbReference>
<gene>
    <name evidence="3" type="primary">nagAa</name>
    <name evidence="3" type="ORF">LNAOJCKE_4096</name>
</gene>
<protein>
    <submittedName>
        <fullName evidence="3">Naphthalene 1,2-dioxygenase/salicylate 5-hydroxylase systems, ferredoxin--NAD(P)(+), reductase component</fullName>
    </submittedName>
</protein>
<dbReference type="PRINTS" id="PR00410">
    <property type="entry name" value="PHEHYDRXLASE"/>
</dbReference>
<keyword evidence="4" id="KW-1185">Reference proteome</keyword>
<comment type="caution">
    <text evidence="3">The sequence shown here is derived from an EMBL/GenBank/DDBJ whole genome shotgun (WGS) entry which is preliminary data.</text>
</comment>
<dbReference type="Gene3D" id="3.40.50.80">
    <property type="entry name" value="Nucleotide-binding domain of ferredoxin-NADP reductase (FNR) module"/>
    <property type="match status" value="1"/>
</dbReference>
<dbReference type="PANTHER" id="PTHR47354:SF5">
    <property type="entry name" value="PROTEIN RFBI"/>
    <property type="match status" value="1"/>
</dbReference>
<dbReference type="InterPro" id="IPR001041">
    <property type="entry name" value="2Fe-2S_ferredoxin-type"/>
</dbReference>
<dbReference type="CDD" id="cd00207">
    <property type="entry name" value="fer2"/>
    <property type="match status" value="1"/>
</dbReference>
<dbReference type="RefSeq" id="WP_238226819.1">
    <property type="nucleotide sequence ID" value="NZ_BAAADH010000046.1"/>
</dbReference>
<feature type="domain" description="2Fe-2S ferredoxin-type" evidence="1">
    <location>
        <begin position="5"/>
        <end position="95"/>
    </location>
</feature>
<dbReference type="InterPro" id="IPR036010">
    <property type="entry name" value="2Fe-2S_ferredoxin-like_sf"/>
</dbReference>
<dbReference type="Pfam" id="PF00111">
    <property type="entry name" value="Fer2"/>
    <property type="match status" value="1"/>
</dbReference>
<dbReference type="PROSITE" id="PS51384">
    <property type="entry name" value="FAD_FR"/>
    <property type="match status" value="1"/>
</dbReference>
<dbReference type="PROSITE" id="PS51085">
    <property type="entry name" value="2FE2S_FER_2"/>
    <property type="match status" value="1"/>
</dbReference>
<dbReference type="SUPFAM" id="SSF63380">
    <property type="entry name" value="Riboflavin synthase domain-like"/>
    <property type="match status" value="1"/>
</dbReference>
<dbReference type="Proteomes" id="UP001055039">
    <property type="component" value="Unassembled WGS sequence"/>
</dbReference>
<dbReference type="Gene3D" id="2.40.30.10">
    <property type="entry name" value="Translation factors"/>
    <property type="match status" value="1"/>
</dbReference>
<evidence type="ECO:0000313" key="4">
    <source>
        <dbReference type="Proteomes" id="UP001055039"/>
    </source>
</evidence>
<dbReference type="InterPro" id="IPR001433">
    <property type="entry name" value="OxRdtase_FAD/NAD-bd"/>
</dbReference>
<dbReference type="InterPro" id="IPR012675">
    <property type="entry name" value="Beta-grasp_dom_sf"/>
</dbReference>
<dbReference type="InterPro" id="IPR006058">
    <property type="entry name" value="2Fe2S_fd_BS"/>
</dbReference>
<dbReference type="InterPro" id="IPR008333">
    <property type="entry name" value="Cbr1-like_FAD-bd_dom"/>
</dbReference>
<dbReference type="SUPFAM" id="SSF54292">
    <property type="entry name" value="2Fe-2S ferredoxin-like"/>
    <property type="match status" value="1"/>
</dbReference>
<dbReference type="EMBL" id="BPRC01000018">
    <property type="protein sequence ID" value="GJE66872.1"/>
    <property type="molecule type" value="Genomic_DNA"/>
</dbReference>
<evidence type="ECO:0000259" key="2">
    <source>
        <dbReference type="PROSITE" id="PS51384"/>
    </source>
</evidence>
<proteinExistence type="predicted"/>
<dbReference type="InterPro" id="IPR050415">
    <property type="entry name" value="MRET"/>
</dbReference>
<reference evidence="3" key="1">
    <citation type="journal article" date="2021" name="Front. Microbiol.">
        <title>Comprehensive Comparative Genomics and Phenotyping of Methylobacterium Species.</title>
        <authorList>
            <person name="Alessa O."/>
            <person name="Ogura Y."/>
            <person name="Fujitani Y."/>
            <person name="Takami H."/>
            <person name="Hayashi T."/>
            <person name="Sahin N."/>
            <person name="Tani A."/>
        </authorList>
    </citation>
    <scope>NUCLEOTIDE SEQUENCE</scope>
    <source>
        <strain evidence="3">NBRC 15686</strain>
    </source>
</reference>
<name>A0ABQ4UIB8_9HYPH</name>
<dbReference type="Pfam" id="PF00970">
    <property type="entry name" value="FAD_binding_6"/>
    <property type="match status" value="1"/>
</dbReference>